<accession>A0ABY6CVE5</accession>
<evidence type="ECO:0000256" key="10">
    <source>
        <dbReference type="ARBA" id="ARBA00042639"/>
    </source>
</evidence>
<evidence type="ECO:0000313" key="14">
    <source>
        <dbReference type="Proteomes" id="UP001065174"/>
    </source>
</evidence>
<dbReference type="InterPro" id="IPR050924">
    <property type="entry name" value="Peroxiredoxin_BCP/PrxQ"/>
</dbReference>
<evidence type="ECO:0000256" key="7">
    <source>
        <dbReference type="ARBA" id="ARBA00023284"/>
    </source>
</evidence>
<evidence type="ECO:0000256" key="1">
    <source>
        <dbReference type="ARBA" id="ARBA00003330"/>
    </source>
</evidence>
<keyword evidence="14" id="KW-1185">Reference proteome</keyword>
<evidence type="ECO:0000256" key="8">
    <source>
        <dbReference type="ARBA" id="ARBA00032824"/>
    </source>
</evidence>
<comment type="similarity">
    <text evidence="9">Belongs to the peroxiredoxin family. BCP/PrxQ subfamily.</text>
</comment>
<dbReference type="RefSeq" id="WP_262310802.1">
    <property type="nucleotide sequence ID" value="NZ_CP106679.1"/>
</dbReference>
<keyword evidence="6" id="KW-1015">Disulfide bond</keyword>
<evidence type="ECO:0000256" key="4">
    <source>
        <dbReference type="ARBA" id="ARBA00022862"/>
    </source>
</evidence>
<feature type="domain" description="Thioredoxin" evidence="12">
    <location>
        <begin position="7"/>
        <end position="185"/>
    </location>
</feature>
<dbReference type="InterPro" id="IPR036249">
    <property type="entry name" value="Thioredoxin-like_sf"/>
</dbReference>
<dbReference type="CDD" id="cd02970">
    <property type="entry name" value="PRX_like2"/>
    <property type="match status" value="1"/>
</dbReference>
<dbReference type="InterPro" id="IPR000866">
    <property type="entry name" value="AhpC/TSA"/>
</dbReference>
<evidence type="ECO:0000259" key="12">
    <source>
        <dbReference type="PROSITE" id="PS51352"/>
    </source>
</evidence>
<comment type="catalytic activity">
    <reaction evidence="11">
        <text>a hydroperoxide + [thioredoxin]-dithiol = an alcohol + [thioredoxin]-disulfide + H2O</text>
        <dbReference type="Rhea" id="RHEA:62620"/>
        <dbReference type="Rhea" id="RHEA-COMP:10698"/>
        <dbReference type="Rhea" id="RHEA-COMP:10700"/>
        <dbReference type="ChEBI" id="CHEBI:15377"/>
        <dbReference type="ChEBI" id="CHEBI:29950"/>
        <dbReference type="ChEBI" id="CHEBI:30879"/>
        <dbReference type="ChEBI" id="CHEBI:35924"/>
        <dbReference type="ChEBI" id="CHEBI:50058"/>
        <dbReference type="EC" id="1.11.1.24"/>
    </reaction>
</comment>
<proteinExistence type="inferred from homology"/>
<evidence type="ECO:0000256" key="9">
    <source>
        <dbReference type="ARBA" id="ARBA00038489"/>
    </source>
</evidence>
<protein>
    <recommendedName>
        <fullName evidence="2">thioredoxin-dependent peroxiredoxin</fullName>
        <ecNumber evidence="2">1.11.1.24</ecNumber>
    </recommendedName>
    <alternativeName>
        <fullName evidence="8">Thioredoxin peroxidase</fullName>
    </alternativeName>
    <alternativeName>
        <fullName evidence="10">Thioredoxin-dependent peroxiredoxin Bcp</fullName>
    </alternativeName>
</protein>
<sequence>MSESISIELNAVAPIFDLIDIFNRPVNLKDYRGKRVLVAFFRHAGCPFCNIRVHRLQKKHEEFKAMGLEMIFFFESEAKVLLSHEFHQAINPIPLISDPDKVWYNQYGVESSALKSGISHATTFFQTVVQAKMKGLPVHMMEGKESIKTIPAEFLIDEKGIVKKVHYARSLTDRLGLDIIAKFAETGAA</sequence>
<evidence type="ECO:0000256" key="3">
    <source>
        <dbReference type="ARBA" id="ARBA00022559"/>
    </source>
</evidence>
<evidence type="ECO:0000256" key="5">
    <source>
        <dbReference type="ARBA" id="ARBA00023002"/>
    </source>
</evidence>
<keyword evidence="7" id="KW-0676">Redox-active center</keyword>
<dbReference type="InterPro" id="IPR013766">
    <property type="entry name" value="Thioredoxin_domain"/>
</dbReference>
<dbReference type="EC" id="1.11.1.24" evidence="2"/>
<dbReference type="SUPFAM" id="SSF52833">
    <property type="entry name" value="Thioredoxin-like"/>
    <property type="match status" value="1"/>
</dbReference>
<name>A0ABY6CVE5_9BACT</name>
<dbReference type="Gene3D" id="3.40.30.10">
    <property type="entry name" value="Glutaredoxin"/>
    <property type="match status" value="1"/>
</dbReference>
<dbReference type="PANTHER" id="PTHR42801">
    <property type="entry name" value="THIOREDOXIN-DEPENDENT PEROXIDE REDUCTASE"/>
    <property type="match status" value="1"/>
</dbReference>
<keyword evidence="4" id="KW-0049">Antioxidant</keyword>
<dbReference type="PANTHER" id="PTHR42801:SF4">
    <property type="entry name" value="AHPC_TSA FAMILY PROTEIN"/>
    <property type="match status" value="1"/>
</dbReference>
<organism evidence="13 14">
    <name type="scientific">Reichenbachiella agarivorans</name>
    <dbReference type="NCBI Taxonomy" id="2979464"/>
    <lineage>
        <taxon>Bacteria</taxon>
        <taxon>Pseudomonadati</taxon>
        <taxon>Bacteroidota</taxon>
        <taxon>Cytophagia</taxon>
        <taxon>Cytophagales</taxon>
        <taxon>Reichenbachiellaceae</taxon>
        <taxon>Reichenbachiella</taxon>
    </lineage>
</organism>
<keyword evidence="5" id="KW-0560">Oxidoreductase</keyword>
<evidence type="ECO:0000313" key="13">
    <source>
        <dbReference type="EMBL" id="UXP33373.1"/>
    </source>
</evidence>
<dbReference type="Pfam" id="PF00578">
    <property type="entry name" value="AhpC-TSA"/>
    <property type="match status" value="1"/>
</dbReference>
<reference evidence="13" key="1">
    <citation type="submission" date="2022-09" db="EMBL/GenBank/DDBJ databases">
        <title>Comparative genomics and taxonomic characterization of three novel marine species of genus Reichenbachiella exhibiting antioxidant and polysaccharide degradation activities.</title>
        <authorList>
            <person name="Muhammad N."/>
            <person name="Lee Y.-J."/>
            <person name="Ko J."/>
            <person name="Kim S.-G."/>
        </authorList>
    </citation>
    <scope>NUCLEOTIDE SEQUENCE</scope>
    <source>
        <strain evidence="13">BKB1-1</strain>
    </source>
</reference>
<gene>
    <name evidence="13" type="ORF">N6H18_05330</name>
</gene>
<dbReference type="PROSITE" id="PS51352">
    <property type="entry name" value="THIOREDOXIN_2"/>
    <property type="match status" value="1"/>
</dbReference>
<keyword evidence="3" id="KW-0575">Peroxidase</keyword>
<evidence type="ECO:0000256" key="2">
    <source>
        <dbReference type="ARBA" id="ARBA00013017"/>
    </source>
</evidence>
<evidence type="ECO:0000256" key="6">
    <source>
        <dbReference type="ARBA" id="ARBA00023157"/>
    </source>
</evidence>
<dbReference type="EMBL" id="CP106679">
    <property type="protein sequence ID" value="UXP33373.1"/>
    <property type="molecule type" value="Genomic_DNA"/>
</dbReference>
<dbReference type="Proteomes" id="UP001065174">
    <property type="component" value="Chromosome"/>
</dbReference>
<evidence type="ECO:0000256" key="11">
    <source>
        <dbReference type="ARBA" id="ARBA00049091"/>
    </source>
</evidence>
<comment type="function">
    <text evidence="1">Thiol-specific peroxidase that catalyzes the reduction of hydrogen peroxide and organic hydroperoxides to water and alcohols, respectively. Plays a role in cell protection against oxidative stress by detoxifying peroxides and as sensor of hydrogen peroxide-mediated signaling events.</text>
</comment>